<dbReference type="NCBIfam" id="TIGR00756">
    <property type="entry name" value="PPR"/>
    <property type="match status" value="2"/>
</dbReference>
<reference evidence="3" key="1">
    <citation type="journal article" date="2020" name="J. Eukaryot. Microbiol.">
        <title>De novo Sequencing, Assembly and Annotation of the Transcriptome for the Free-Living Testate Amoeba Arcella intermedia.</title>
        <authorList>
            <person name="Ribeiro G.M."/>
            <person name="Porfirio-Sousa A.L."/>
            <person name="Maurer-Alcala X.X."/>
            <person name="Katz L.A."/>
            <person name="Lahr D.J.G."/>
        </authorList>
    </citation>
    <scope>NUCLEOTIDE SEQUENCE</scope>
</reference>
<evidence type="ECO:0008006" key="4">
    <source>
        <dbReference type="Google" id="ProtNLM"/>
    </source>
</evidence>
<dbReference type="Pfam" id="PF13041">
    <property type="entry name" value="PPR_2"/>
    <property type="match status" value="1"/>
</dbReference>
<protein>
    <recommendedName>
        <fullName evidence="4">Pentacotripeptide-repeat region of PRORP domain-containing protein</fullName>
    </recommendedName>
</protein>
<dbReference type="Pfam" id="PF01535">
    <property type="entry name" value="PPR"/>
    <property type="match status" value="2"/>
</dbReference>
<dbReference type="Gene3D" id="1.25.40.10">
    <property type="entry name" value="Tetratricopeptide repeat domain"/>
    <property type="match status" value="2"/>
</dbReference>
<dbReference type="AlphaFoldDB" id="A0A6B2LDT6"/>
<sequence>MGPSFFDLFKHYKVTPDINTCNLLINIYNDDNNMESAAKLLTEMEQHQMVPNLATFNSFLQGFYDRSDYRSAFSYWEKMKASKIAGDRTTYKLLFRMARDRARFYEIVKQLVVDFGDTEVRSKIVVAAIGVYGKLRDTERISFLFYSLGPNGFPPDAPVYSAMIECYAKLNMKQEALKFYEKMKGRGFFPSVTACNSIISIYGENEDIASIEKITQDMESRGMDVANVTSLLVDAYSRKKELVAQLEEDAEPKETST</sequence>
<dbReference type="InterPro" id="IPR011990">
    <property type="entry name" value="TPR-like_helical_dom_sf"/>
</dbReference>
<dbReference type="PROSITE" id="PS51375">
    <property type="entry name" value="PPR"/>
    <property type="match status" value="2"/>
</dbReference>
<dbReference type="PANTHER" id="PTHR47447:SF26">
    <property type="entry name" value="CHLOROPLAST RNA SPLICING4"/>
    <property type="match status" value="1"/>
</dbReference>
<feature type="repeat" description="PPR" evidence="2">
    <location>
        <begin position="156"/>
        <end position="190"/>
    </location>
</feature>
<keyword evidence="1" id="KW-0677">Repeat</keyword>
<dbReference type="InterPro" id="IPR002885">
    <property type="entry name" value="PPR_rpt"/>
</dbReference>
<organism evidence="3">
    <name type="scientific">Arcella intermedia</name>
    <dbReference type="NCBI Taxonomy" id="1963864"/>
    <lineage>
        <taxon>Eukaryota</taxon>
        <taxon>Amoebozoa</taxon>
        <taxon>Tubulinea</taxon>
        <taxon>Elardia</taxon>
        <taxon>Arcellinida</taxon>
        <taxon>Sphaerothecina</taxon>
        <taxon>Arcellidae</taxon>
        <taxon>Arcella</taxon>
    </lineage>
</organism>
<feature type="repeat" description="PPR" evidence="2">
    <location>
        <begin position="17"/>
        <end position="51"/>
    </location>
</feature>
<evidence type="ECO:0000256" key="1">
    <source>
        <dbReference type="ARBA" id="ARBA00022737"/>
    </source>
</evidence>
<evidence type="ECO:0000313" key="3">
    <source>
        <dbReference type="EMBL" id="NDV34898.1"/>
    </source>
</evidence>
<dbReference type="PANTHER" id="PTHR47447">
    <property type="entry name" value="OS03G0856100 PROTEIN"/>
    <property type="match status" value="1"/>
</dbReference>
<evidence type="ECO:0000256" key="2">
    <source>
        <dbReference type="PROSITE-ProRule" id="PRU00708"/>
    </source>
</evidence>
<accession>A0A6B2LDT6</accession>
<dbReference type="EMBL" id="GIBP01005929">
    <property type="protein sequence ID" value="NDV34898.1"/>
    <property type="molecule type" value="Transcribed_RNA"/>
</dbReference>
<proteinExistence type="predicted"/>
<name>A0A6B2LDT6_9EUKA</name>